<organism evidence="1 2">
    <name type="scientific">Marchantia polymorpha</name>
    <name type="common">Common liverwort</name>
    <name type="synonym">Marchantia aquatica</name>
    <dbReference type="NCBI Taxonomy" id="3197"/>
    <lineage>
        <taxon>Eukaryota</taxon>
        <taxon>Viridiplantae</taxon>
        <taxon>Streptophyta</taxon>
        <taxon>Embryophyta</taxon>
        <taxon>Marchantiophyta</taxon>
        <taxon>Marchantiopsida</taxon>
        <taxon>Marchantiidae</taxon>
        <taxon>Marchantiales</taxon>
        <taxon>Marchantiaceae</taxon>
        <taxon>Marchantia</taxon>
    </lineage>
</organism>
<sequence length="120" mass="13340">MSDRCGGAATVLLVPTCTSRTRRSHRDSRRRNWLLSRRQLIAPAAPGCAFLVRFLTDSSDDRMSMSAPRTFIKIRFGILATTSDVVVVKHILAAQTKVEELFCKRHVASLCVALGHGRED</sequence>
<proteinExistence type="predicted"/>
<dbReference type="Gramene" id="Mp5g14760.1">
    <property type="protein sequence ID" value="Mp5g14760.1.cds1"/>
    <property type="gene ID" value="Mp5g14760"/>
</dbReference>
<evidence type="ECO:0000313" key="2">
    <source>
        <dbReference type="Proteomes" id="UP000244005"/>
    </source>
</evidence>
<evidence type="ECO:0000313" key="1">
    <source>
        <dbReference type="EMBL" id="PTQ42006.1"/>
    </source>
</evidence>
<gene>
    <name evidence="1" type="ORF">MARPO_0032s0167</name>
</gene>
<dbReference type="EMBL" id="KZ772704">
    <property type="protein sequence ID" value="PTQ42006.1"/>
    <property type="molecule type" value="Genomic_DNA"/>
</dbReference>
<dbReference type="AlphaFoldDB" id="A0A2R6X7C0"/>
<protein>
    <submittedName>
        <fullName evidence="1">Uncharacterized protein</fullName>
    </submittedName>
</protein>
<keyword evidence="2" id="KW-1185">Reference proteome</keyword>
<name>A0A2R6X7C0_MARPO</name>
<reference evidence="2" key="1">
    <citation type="journal article" date="2017" name="Cell">
        <title>Insights into land plant evolution garnered from the Marchantia polymorpha genome.</title>
        <authorList>
            <person name="Bowman J.L."/>
            <person name="Kohchi T."/>
            <person name="Yamato K.T."/>
            <person name="Jenkins J."/>
            <person name="Shu S."/>
            <person name="Ishizaki K."/>
            <person name="Yamaoka S."/>
            <person name="Nishihama R."/>
            <person name="Nakamura Y."/>
            <person name="Berger F."/>
            <person name="Adam C."/>
            <person name="Aki S.S."/>
            <person name="Althoff F."/>
            <person name="Araki T."/>
            <person name="Arteaga-Vazquez M.A."/>
            <person name="Balasubrmanian S."/>
            <person name="Barry K."/>
            <person name="Bauer D."/>
            <person name="Boehm C.R."/>
            <person name="Briginshaw L."/>
            <person name="Caballero-Perez J."/>
            <person name="Catarino B."/>
            <person name="Chen F."/>
            <person name="Chiyoda S."/>
            <person name="Chovatia M."/>
            <person name="Davies K.M."/>
            <person name="Delmans M."/>
            <person name="Demura T."/>
            <person name="Dierschke T."/>
            <person name="Dolan L."/>
            <person name="Dorantes-Acosta A.E."/>
            <person name="Eklund D.M."/>
            <person name="Florent S.N."/>
            <person name="Flores-Sandoval E."/>
            <person name="Fujiyama A."/>
            <person name="Fukuzawa H."/>
            <person name="Galik B."/>
            <person name="Grimanelli D."/>
            <person name="Grimwood J."/>
            <person name="Grossniklaus U."/>
            <person name="Hamada T."/>
            <person name="Haseloff J."/>
            <person name="Hetherington A.J."/>
            <person name="Higo A."/>
            <person name="Hirakawa Y."/>
            <person name="Hundley H.N."/>
            <person name="Ikeda Y."/>
            <person name="Inoue K."/>
            <person name="Inoue S.I."/>
            <person name="Ishida S."/>
            <person name="Jia Q."/>
            <person name="Kakita M."/>
            <person name="Kanazawa T."/>
            <person name="Kawai Y."/>
            <person name="Kawashima T."/>
            <person name="Kennedy M."/>
            <person name="Kinose K."/>
            <person name="Kinoshita T."/>
            <person name="Kohara Y."/>
            <person name="Koide E."/>
            <person name="Komatsu K."/>
            <person name="Kopischke S."/>
            <person name="Kubo M."/>
            <person name="Kyozuka J."/>
            <person name="Lagercrantz U."/>
            <person name="Lin S.S."/>
            <person name="Lindquist E."/>
            <person name="Lipzen A.M."/>
            <person name="Lu C.W."/>
            <person name="De Luna E."/>
            <person name="Martienssen R.A."/>
            <person name="Minamino N."/>
            <person name="Mizutani M."/>
            <person name="Mizutani M."/>
            <person name="Mochizuki N."/>
            <person name="Monte I."/>
            <person name="Mosher R."/>
            <person name="Nagasaki H."/>
            <person name="Nakagami H."/>
            <person name="Naramoto S."/>
            <person name="Nishitani K."/>
            <person name="Ohtani M."/>
            <person name="Okamoto T."/>
            <person name="Okumura M."/>
            <person name="Phillips J."/>
            <person name="Pollak B."/>
            <person name="Reinders A."/>
            <person name="Rovekamp M."/>
            <person name="Sano R."/>
            <person name="Sawa S."/>
            <person name="Schmid M.W."/>
            <person name="Shirakawa M."/>
            <person name="Solano R."/>
            <person name="Spunde A."/>
            <person name="Suetsugu N."/>
            <person name="Sugano S."/>
            <person name="Sugiyama A."/>
            <person name="Sun R."/>
            <person name="Suzuki Y."/>
            <person name="Takenaka M."/>
            <person name="Takezawa D."/>
            <person name="Tomogane H."/>
            <person name="Tsuzuki M."/>
            <person name="Ueda T."/>
            <person name="Umeda M."/>
            <person name="Ward J.M."/>
            <person name="Watanabe Y."/>
            <person name="Yazaki K."/>
            <person name="Yokoyama R."/>
            <person name="Yoshitake Y."/>
            <person name="Yotsui I."/>
            <person name="Zachgo S."/>
            <person name="Schmutz J."/>
        </authorList>
    </citation>
    <scope>NUCLEOTIDE SEQUENCE [LARGE SCALE GENOMIC DNA]</scope>
    <source>
        <strain evidence="2">Tak-1</strain>
    </source>
</reference>
<accession>A0A2R6X7C0</accession>
<dbReference type="Proteomes" id="UP000244005">
    <property type="component" value="Unassembled WGS sequence"/>
</dbReference>